<evidence type="ECO:0000313" key="2">
    <source>
        <dbReference type="EMBL" id="AED90873.2"/>
    </source>
</evidence>
<gene>
    <name evidence="1 2" type="ordered locus">At5g05430</name>
    <name evidence="2" type="ORF">K18I23.24</name>
    <name evidence="2" type="ORF">K18I23_24</name>
</gene>
<organism evidence="2 3">
    <name type="scientific">Arabidopsis thaliana</name>
    <name type="common">Mouse-ear cress</name>
    <dbReference type="NCBI Taxonomy" id="3702"/>
    <lineage>
        <taxon>Eukaryota</taxon>
        <taxon>Viridiplantae</taxon>
        <taxon>Streptophyta</taxon>
        <taxon>Embryophyta</taxon>
        <taxon>Tracheophyta</taxon>
        <taxon>Spermatophyta</taxon>
        <taxon>Magnoliopsida</taxon>
        <taxon>eudicotyledons</taxon>
        <taxon>Gunneridae</taxon>
        <taxon>Pentapetalae</taxon>
        <taxon>rosids</taxon>
        <taxon>malvids</taxon>
        <taxon>Brassicales</taxon>
        <taxon>Brassicaceae</taxon>
        <taxon>Camelineae</taxon>
        <taxon>Arabidopsis</taxon>
    </lineage>
</organism>
<sequence>MESMNLRADKPTEINVGQLVSGNDVGRIKVTGYDTGLPLDDLYTALAEHFSSCGEIWEIYIPLKFDETNTILNRFWWLLPPPFLSNSSAQVNVGGWNVSVEAYPYPAHANDSVRAVVHGKDVADTVTQLNGSYMRGRKLAVLGDCQTGNTYTPHSPPRQFQ</sequence>
<protein>
    <submittedName>
        <fullName evidence="2">RNA-binding protein</fullName>
    </submittedName>
</protein>
<reference evidence="3" key="2">
    <citation type="journal article" date="2017" name="Plant J.">
        <title>Araport11: a complete reannotation of the Arabidopsis thaliana reference genome.</title>
        <authorList>
            <person name="Cheng C.Y."/>
            <person name="Krishnakumar V."/>
            <person name="Chan A.P."/>
            <person name="Thibaud-Nissen F."/>
            <person name="Schobel S."/>
            <person name="Town C.D."/>
        </authorList>
    </citation>
    <scope>GENOME REANNOTATION</scope>
    <source>
        <strain evidence="3">cv. Columbia</strain>
    </source>
</reference>
<evidence type="ECO:0000313" key="3">
    <source>
        <dbReference type="Proteomes" id="UP000006548"/>
    </source>
</evidence>
<dbReference type="ExpressionAtlas" id="F4JZB9">
    <property type="expression patterns" value="baseline and differential"/>
</dbReference>
<evidence type="ECO:0000313" key="1">
    <source>
        <dbReference type="Araport" id="AT5G05430"/>
    </source>
</evidence>
<dbReference type="PaxDb" id="3702-AT5G05430.1"/>
<name>F4JZB9_ARATH</name>
<keyword evidence="3" id="KW-1185">Reference proteome</keyword>
<proteinExistence type="predicted"/>
<dbReference type="Proteomes" id="UP000006548">
    <property type="component" value="Chromosome 5"/>
</dbReference>
<dbReference type="EMBL" id="CP002688">
    <property type="protein sequence ID" value="AED90873.2"/>
    <property type="molecule type" value="Genomic_DNA"/>
</dbReference>
<dbReference type="Araport" id="AT5G05430"/>
<dbReference type="AlphaFoldDB" id="F4JZB9"/>
<dbReference type="TAIR" id="AT5G05430"/>
<dbReference type="GeneID" id="830426"/>
<reference evidence="2 3" key="1">
    <citation type="journal article" date="2000" name="Nature">
        <title>Sequence and analysis of chromosome 5 of the plant Arabidopsis thaliana.</title>
        <authorList>
            <consortium name="Kazusa DNA Research Institute"/>
            <consortium name="Cold Spring Harbor and Washington University in St Louis Sequencing Consortium"/>
            <consortium name="European Union Arabidopsis Genome Sequencing Consortium"/>
            <person name="Tabata S."/>
            <person name="Kaneko T."/>
            <person name="Nakamura Y."/>
            <person name="Kotani H."/>
            <person name="Kato T."/>
            <person name="Asamizu E."/>
            <person name="Miyajima N."/>
            <person name="Sasamoto S."/>
            <person name="Kimura T."/>
            <person name="Hosouchi T."/>
            <person name="Kawashima K."/>
            <person name="Kohara M."/>
            <person name="Matsumoto M."/>
            <person name="Matsuno A."/>
            <person name="Muraki A."/>
            <person name="Nakayama S."/>
            <person name="Nakazaki N."/>
            <person name="Naruo K."/>
            <person name="Okumura S."/>
            <person name="Shinpo S."/>
            <person name="Takeuchi C."/>
            <person name="Wada T."/>
            <person name="Watanabe A."/>
            <person name="Yamada M."/>
            <person name="Yasuda M."/>
            <person name="Sato S."/>
            <person name="de la Bastide M."/>
            <person name="Huang E."/>
            <person name="Spiegel L."/>
            <person name="Gnoj L."/>
            <person name="O'Shaughnessy A."/>
            <person name="Preston R."/>
            <person name="Habermann K."/>
            <person name="Murray J."/>
            <person name="Johnson D."/>
            <person name="Rohlfing T."/>
            <person name="Nelson J."/>
            <person name="Stoneking T."/>
            <person name="Pepin K."/>
            <person name="Spieth J."/>
            <person name="Sekhon M."/>
            <person name="Armstrong J."/>
            <person name="Becker M."/>
            <person name="Belter E."/>
            <person name="Cordum H."/>
            <person name="Cordes M."/>
            <person name="Courtney L."/>
            <person name="Courtney W."/>
            <person name="Dante M."/>
            <person name="Du H."/>
            <person name="Edwards J."/>
            <person name="Fryman J."/>
            <person name="Haakensen B."/>
            <person name="Lamar E."/>
            <person name="Latreille P."/>
            <person name="Leonard S."/>
            <person name="Meyer R."/>
            <person name="Mulvaney E."/>
            <person name="Ozersky P."/>
            <person name="Riley A."/>
            <person name="Strowmatt C."/>
            <person name="Wagner-McPherson C."/>
            <person name="Wollam A."/>
            <person name="Yoakum M."/>
            <person name="Bell M."/>
            <person name="Dedhia N."/>
            <person name="Parnell L."/>
            <person name="Shah R."/>
            <person name="Rodriguez M."/>
            <person name="See L.H."/>
            <person name="Vil D."/>
            <person name="Baker J."/>
            <person name="Kirchoff K."/>
            <person name="Toth K."/>
            <person name="King L."/>
            <person name="Bahret A."/>
            <person name="Miller B."/>
            <person name="Marra M."/>
            <person name="Martienssen R."/>
            <person name="McCombie W.R."/>
            <person name="Wilson R.K."/>
            <person name="Murphy G."/>
            <person name="Bancroft I."/>
            <person name="Volckaert G."/>
            <person name="Wambutt R."/>
            <person name="Dusterhoft A."/>
            <person name="Stiekema W."/>
            <person name="Pohl T."/>
            <person name="Entian K.D."/>
            <person name="Terryn N."/>
            <person name="Hartley N."/>
            <person name="Bent E."/>
            <person name="Johnson S."/>
            <person name="Langham S.A."/>
            <person name="McCullagh B."/>
            <person name="Robben J."/>
            <person name="Grymonprez B."/>
            <person name="Zimmermann W."/>
            <person name="Ramsperger U."/>
            <person name="Wedler H."/>
            <person name="Balke K."/>
            <person name="Wedler E."/>
            <person name="Peters S."/>
            <person name="van Staveren M."/>
            <person name="Dirkse W."/>
            <person name="Mooijman P."/>
            <person name="Lankhorst R.K."/>
            <person name="Weitzenegger T."/>
            <person name="Bothe G."/>
            <person name="Rose M."/>
            <person name="Hauf J."/>
            <person name="Berneiser S."/>
            <person name="Hempel S."/>
            <person name="Feldpausch M."/>
            <person name="Lamberth S."/>
            <person name="Villarroel R."/>
            <person name="Gielen J."/>
            <person name="Ardiles W."/>
            <person name="Bents O."/>
            <person name="Lemcke K."/>
            <person name="Kolesov G."/>
            <person name="Mayer K."/>
            <person name="Rudd S."/>
            <person name="Schoof H."/>
            <person name="Schueller C."/>
            <person name="Zaccaria P."/>
            <person name="Mewes H.W."/>
            <person name="Bevan M."/>
            <person name="Fransz P."/>
        </authorList>
    </citation>
    <scope>NUCLEOTIDE SEQUENCE [LARGE SCALE GENOMIC DNA]</scope>
    <source>
        <strain evidence="3">cv. Columbia</strain>
    </source>
</reference>
<accession>F4JZB9</accession>